<evidence type="ECO:0008006" key="4">
    <source>
        <dbReference type="Google" id="ProtNLM"/>
    </source>
</evidence>
<proteinExistence type="inferred from homology"/>
<protein>
    <recommendedName>
        <fullName evidence="4">Metal-dependent protein hydrolase</fullName>
    </recommendedName>
</protein>
<dbReference type="AlphaFoldDB" id="A0A0G0T0P0"/>
<dbReference type="PANTHER" id="PTHR11215">
    <property type="entry name" value="METAL DEPENDENT HYDROLASE - RELATED"/>
    <property type="match status" value="1"/>
</dbReference>
<comment type="caution">
    <text evidence="2">The sequence shown here is derived from an EMBL/GenBank/DDBJ whole genome shotgun (WGS) entry which is preliminary data.</text>
</comment>
<comment type="similarity">
    <text evidence="1">Belongs to the MYG1 family.</text>
</comment>
<evidence type="ECO:0000313" key="3">
    <source>
        <dbReference type="Proteomes" id="UP000034452"/>
    </source>
</evidence>
<gene>
    <name evidence="2" type="ORF">UU13_C0003G0047</name>
</gene>
<reference evidence="2 3" key="1">
    <citation type="journal article" date="2015" name="Nature">
        <title>rRNA introns, odd ribosomes, and small enigmatic genomes across a large radiation of phyla.</title>
        <authorList>
            <person name="Brown C.T."/>
            <person name="Hug L.A."/>
            <person name="Thomas B.C."/>
            <person name="Sharon I."/>
            <person name="Castelle C.J."/>
            <person name="Singh A."/>
            <person name="Wilkins M.J."/>
            <person name="Williams K.H."/>
            <person name="Banfield J.F."/>
        </authorList>
    </citation>
    <scope>NUCLEOTIDE SEQUENCE [LARGE SCALE GENOMIC DNA]</scope>
</reference>
<evidence type="ECO:0000313" key="2">
    <source>
        <dbReference type="EMBL" id="KKR70603.1"/>
    </source>
</evidence>
<organism evidence="2 3">
    <name type="scientific">Candidatus Nomurabacteria bacterium GW2011_GWB1_40_7</name>
    <dbReference type="NCBI Taxonomy" id="1618744"/>
    <lineage>
        <taxon>Bacteria</taxon>
        <taxon>Candidatus Nomuraibacteriota</taxon>
    </lineage>
</organism>
<dbReference type="PANTHER" id="PTHR11215:SF1">
    <property type="entry name" value="MYG1 EXONUCLEASE"/>
    <property type="match status" value="1"/>
</dbReference>
<sequence length="308" mass="35409">MNCLKNLMKKTAKVKKLITHDGSFHSDDIFACATLCLMLEKSKKKFKIIRTRDEKIIKTGDYVFDVGGICDAEKNRFDHHQAGGVGKRLNGIEYASFGLVWKKFGLAISDSEAVAELIDERLISPIDAYDNGFNLFEKKHKISPFLIQDFFKLIRPTWKEPPEDHNKNFLKAISIAKEVLSRSIIHGRDTILAEKILAKAYRDAENKKIIILDRYYPFGNIFDKFPEPLFIIFPREDEDVWIIKTINKEEREFISRKDFPKKWGGLQNKELQKITGIPEAIFCHKNLFMAVAKTKAGAIKLARIAVES</sequence>
<name>A0A0G0T0P0_9BACT</name>
<dbReference type="Pfam" id="PF03690">
    <property type="entry name" value="MYG1_exonuc"/>
    <property type="match status" value="1"/>
</dbReference>
<evidence type="ECO:0000256" key="1">
    <source>
        <dbReference type="ARBA" id="ARBA00010105"/>
    </source>
</evidence>
<dbReference type="GO" id="GO:0005737">
    <property type="term" value="C:cytoplasm"/>
    <property type="evidence" value="ECO:0007669"/>
    <property type="project" value="TreeGrafter"/>
</dbReference>
<accession>A0A0G0T0P0</accession>
<dbReference type="InterPro" id="IPR003226">
    <property type="entry name" value="MYG1_exonuclease"/>
</dbReference>
<dbReference type="Proteomes" id="UP000034452">
    <property type="component" value="Unassembled WGS sequence"/>
</dbReference>
<dbReference type="EMBL" id="LBZL01000003">
    <property type="protein sequence ID" value="KKR70603.1"/>
    <property type="molecule type" value="Genomic_DNA"/>
</dbReference>